<reference evidence="1" key="1">
    <citation type="submission" date="2020-04" db="EMBL/GenBank/DDBJ databases">
        <authorList>
            <person name="Chiriac C."/>
            <person name="Salcher M."/>
            <person name="Ghai R."/>
            <person name="Kavagutti S V."/>
        </authorList>
    </citation>
    <scope>NUCLEOTIDE SEQUENCE</scope>
</reference>
<accession>A0A6J5L6M7</accession>
<name>A0A6J5L6M7_9CAUD</name>
<proteinExistence type="predicted"/>
<gene>
    <name evidence="1" type="ORF">UFOVP116_250</name>
</gene>
<organism evidence="1">
    <name type="scientific">uncultured Caudovirales phage</name>
    <dbReference type="NCBI Taxonomy" id="2100421"/>
    <lineage>
        <taxon>Viruses</taxon>
        <taxon>Duplodnaviria</taxon>
        <taxon>Heunggongvirae</taxon>
        <taxon>Uroviricota</taxon>
        <taxon>Caudoviricetes</taxon>
        <taxon>Peduoviridae</taxon>
        <taxon>Maltschvirus</taxon>
        <taxon>Maltschvirus maltsch</taxon>
    </lineage>
</organism>
<sequence>MIKIGDVVEPIPGCYNSGYMATVIKVIDNRLCVVRFTSPKVKPADQLRSIENLIKRS</sequence>
<dbReference type="EMBL" id="LR796237">
    <property type="protein sequence ID" value="CAB4130061.1"/>
    <property type="molecule type" value="Genomic_DNA"/>
</dbReference>
<protein>
    <submittedName>
        <fullName evidence="1">Uncharacterized protein</fullName>
    </submittedName>
</protein>
<evidence type="ECO:0000313" key="1">
    <source>
        <dbReference type="EMBL" id="CAB4130061.1"/>
    </source>
</evidence>